<accession>A0ABQ5D3Z9</accession>
<comment type="caution">
    <text evidence="2">The sequence shown here is derived from an EMBL/GenBank/DDBJ whole genome shotgun (WGS) entry which is preliminary data.</text>
</comment>
<evidence type="ECO:0000259" key="1">
    <source>
        <dbReference type="Pfam" id="PF13966"/>
    </source>
</evidence>
<dbReference type="InterPro" id="IPR026960">
    <property type="entry name" value="RVT-Znf"/>
</dbReference>
<dbReference type="EMBL" id="BQNB010014848">
    <property type="protein sequence ID" value="GJT33092.1"/>
    <property type="molecule type" value="Genomic_DNA"/>
</dbReference>
<dbReference type="PANTHER" id="PTHR33116">
    <property type="entry name" value="REVERSE TRANSCRIPTASE ZINC-BINDING DOMAIN-CONTAINING PROTEIN-RELATED-RELATED"/>
    <property type="match status" value="1"/>
</dbReference>
<gene>
    <name evidence="2" type="ORF">Tco_0923511</name>
</gene>
<proteinExistence type="predicted"/>
<organism evidence="2 3">
    <name type="scientific">Tanacetum coccineum</name>
    <dbReference type="NCBI Taxonomy" id="301880"/>
    <lineage>
        <taxon>Eukaryota</taxon>
        <taxon>Viridiplantae</taxon>
        <taxon>Streptophyta</taxon>
        <taxon>Embryophyta</taxon>
        <taxon>Tracheophyta</taxon>
        <taxon>Spermatophyta</taxon>
        <taxon>Magnoliopsida</taxon>
        <taxon>eudicotyledons</taxon>
        <taxon>Gunneridae</taxon>
        <taxon>Pentapetalae</taxon>
        <taxon>asterids</taxon>
        <taxon>campanulids</taxon>
        <taxon>Asterales</taxon>
        <taxon>Asteraceae</taxon>
        <taxon>Asteroideae</taxon>
        <taxon>Anthemideae</taxon>
        <taxon>Anthemidinae</taxon>
        <taxon>Tanacetum</taxon>
    </lineage>
</organism>
<dbReference type="PANTHER" id="PTHR33116:SF76">
    <property type="entry name" value="DUF4283 DOMAIN-CONTAINING PROTEIN"/>
    <property type="match status" value="1"/>
</dbReference>
<dbReference type="GO" id="GO:0003964">
    <property type="term" value="F:RNA-directed DNA polymerase activity"/>
    <property type="evidence" value="ECO:0007669"/>
    <property type="project" value="UniProtKB-KW"/>
</dbReference>
<evidence type="ECO:0000313" key="3">
    <source>
        <dbReference type="Proteomes" id="UP001151760"/>
    </source>
</evidence>
<protein>
    <submittedName>
        <fullName evidence="2">Reverse transcriptase zinc-binding domain-containing protein</fullName>
    </submittedName>
</protein>
<keyword evidence="2" id="KW-0695">RNA-directed DNA polymerase</keyword>
<dbReference type="Proteomes" id="UP001151760">
    <property type="component" value="Unassembled WGS sequence"/>
</dbReference>
<sequence>MELVNLCFADDLFLFAYGDVGSASIIKEALDEFKNASGLVPSLPKSTAYFCNVLNHVKLSILQILPFEEGKLPVKYLGVPLVSSRLMIRDCNELVDKVQLRIQDWKNKSLSIAGRLQLIHSILGSMHIYWASVFILPTRVLLNIEQLMRQFLWCHGSSGKGKSKVAWEIVCLPKHEGGLGIRRLECFNSALMASHIWKLLTLKESLWVKWIHEYKLKGRNFWDFPMRGNMSWGWRKILKLRPIIRKFIWSKIGNGRNTSLWFDTWADFEPLAAQISPRDIVRSGLSLQSKVQDVIHHGLWVWPQELLVKYPFLNNYNTPIRDDARDTLVWRNIHGNVKKFSVSQVWDDIRHRESKVNWYSMVWFPSCIPRHAINLWLIIRRKLKTQDLVPMWDVSDSLGMVCSLCESVPDSHDHLFFECPFANGIWDRVKVCAGLAHYTPNVYVIIQALMPIMKRRTTNSVVAKLVVAAATYYVWQERNWRLFKKGKRSPDQIVECIKSSVRLKLLSCKLKKSKNGERLARLWDLPEAVFK</sequence>
<keyword evidence="2" id="KW-0548">Nucleotidyltransferase</keyword>
<feature type="domain" description="Reverse transcriptase zinc-binding" evidence="1">
    <location>
        <begin position="340"/>
        <end position="426"/>
    </location>
</feature>
<reference evidence="2" key="2">
    <citation type="submission" date="2022-01" db="EMBL/GenBank/DDBJ databases">
        <authorList>
            <person name="Yamashiro T."/>
            <person name="Shiraishi A."/>
            <person name="Satake H."/>
            <person name="Nakayama K."/>
        </authorList>
    </citation>
    <scope>NUCLEOTIDE SEQUENCE</scope>
</reference>
<reference evidence="2" key="1">
    <citation type="journal article" date="2022" name="Int. J. Mol. Sci.">
        <title>Draft Genome of Tanacetum Coccineum: Genomic Comparison of Closely Related Tanacetum-Family Plants.</title>
        <authorList>
            <person name="Yamashiro T."/>
            <person name="Shiraishi A."/>
            <person name="Nakayama K."/>
            <person name="Satake H."/>
        </authorList>
    </citation>
    <scope>NUCLEOTIDE SEQUENCE</scope>
</reference>
<keyword evidence="2" id="KW-0808">Transferase</keyword>
<keyword evidence="3" id="KW-1185">Reference proteome</keyword>
<evidence type="ECO:0000313" key="2">
    <source>
        <dbReference type="EMBL" id="GJT33092.1"/>
    </source>
</evidence>
<name>A0ABQ5D3Z9_9ASTR</name>
<dbReference type="Pfam" id="PF13966">
    <property type="entry name" value="zf-RVT"/>
    <property type="match status" value="1"/>
</dbReference>